<dbReference type="VEuPathDB" id="VectorBase:GPAI023161"/>
<name>A0A1A9ZRY1_GLOPL</name>
<evidence type="ECO:0000313" key="1">
    <source>
        <dbReference type="EnsemblMetazoa" id="GPAI023161-PA"/>
    </source>
</evidence>
<protein>
    <submittedName>
        <fullName evidence="1">Uncharacterized protein</fullName>
    </submittedName>
</protein>
<keyword evidence="2" id="KW-1185">Reference proteome</keyword>
<reference evidence="1" key="2">
    <citation type="submission" date="2020-05" db="UniProtKB">
        <authorList>
            <consortium name="EnsemblMetazoa"/>
        </authorList>
    </citation>
    <scope>IDENTIFICATION</scope>
    <source>
        <strain evidence="1">IAEA</strain>
    </source>
</reference>
<reference evidence="2" key="1">
    <citation type="submission" date="2014-03" db="EMBL/GenBank/DDBJ databases">
        <authorList>
            <person name="Aksoy S."/>
            <person name="Warren W."/>
            <person name="Wilson R.K."/>
        </authorList>
    </citation>
    <scope>NUCLEOTIDE SEQUENCE [LARGE SCALE GENOMIC DNA]</scope>
    <source>
        <strain evidence="2">IAEA</strain>
    </source>
</reference>
<accession>A0A1A9ZRY1</accession>
<dbReference type="AlphaFoldDB" id="A0A1A9ZRY1"/>
<dbReference type="Proteomes" id="UP000092445">
    <property type="component" value="Unassembled WGS sequence"/>
</dbReference>
<dbReference type="EnsemblMetazoa" id="GPAI023161-RA">
    <property type="protein sequence ID" value="GPAI023161-PA"/>
    <property type="gene ID" value="GPAI023161"/>
</dbReference>
<organism evidence="1 2">
    <name type="scientific">Glossina pallidipes</name>
    <name type="common">Tsetse fly</name>
    <dbReference type="NCBI Taxonomy" id="7398"/>
    <lineage>
        <taxon>Eukaryota</taxon>
        <taxon>Metazoa</taxon>
        <taxon>Ecdysozoa</taxon>
        <taxon>Arthropoda</taxon>
        <taxon>Hexapoda</taxon>
        <taxon>Insecta</taxon>
        <taxon>Pterygota</taxon>
        <taxon>Neoptera</taxon>
        <taxon>Endopterygota</taxon>
        <taxon>Diptera</taxon>
        <taxon>Brachycera</taxon>
        <taxon>Muscomorpha</taxon>
        <taxon>Hippoboscoidea</taxon>
        <taxon>Glossinidae</taxon>
        <taxon>Glossina</taxon>
    </lineage>
</organism>
<evidence type="ECO:0000313" key="2">
    <source>
        <dbReference type="Proteomes" id="UP000092445"/>
    </source>
</evidence>
<sequence length="159" mass="16697">MKPSDPHTGSAPTVKLGGQDLGQFEMLARFCLGGNIKFNSSLNSEAVASFCKLISNSSVTSSDHVVVVSNNSIFVPLLTYGNSCSLRLKRTIEPCAATATSTYVEAAAAAAAAATAAATALVVVVKTRTTLIDSHEFMAFTMLCGLQYSFQQLSSSNLY</sequence>
<proteinExistence type="predicted"/>